<dbReference type="GO" id="GO:0016787">
    <property type="term" value="F:hydrolase activity"/>
    <property type="evidence" value="ECO:0007669"/>
    <property type="project" value="UniProtKB-KW"/>
</dbReference>
<dbReference type="GO" id="GO:0004386">
    <property type="term" value="F:helicase activity"/>
    <property type="evidence" value="ECO:0007669"/>
    <property type="project" value="UniProtKB-KW"/>
</dbReference>
<evidence type="ECO:0000256" key="3">
    <source>
        <dbReference type="ARBA" id="ARBA00022801"/>
    </source>
</evidence>
<dbReference type="Pfam" id="PF00271">
    <property type="entry name" value="Helicase_C"/>
    <property type="match status" value="1"/>
</dbReference>
<keyword evidence="11" id="KW-1185">Reference proteome</keyword>
<dbReference type="GO" id="GO:0080188">
    <property type="term" value="P:gene silencing by siRNA-directed DNA methylation"/>
    <property type="evidence" value="ECO:0007669"/>
    <property type="project" value="InterPro"/>
</dbReference>
<dbReference type="GO" id="GO:0005634">
    <property type="term" value="C:nucleus"/>
    <property type="evidence" value="ECO:0007669"/>
    <property type="project" value="UniProtKB-SubCell"/>
</dbReference>
<evidence type="ECO:0000259" key="9">
    <source>
        <dbReference type="PROSITE" id="PS51194"/>
    </source>
</evidence>
<feature type="region of interest" description="Disordered" evidence="7">
    <location>
        <begin position="489"/>
        <end position="522"/>
    </location>
</feature>
<feature type="compositionally biased region" description="Acidic residues" evidence="7">
    <location>
        <begin position="318"/>
        <end position="329"/>
    </location>
</feature>
<feature type="domain" description="Helicase ATP-binding" evidence="8">
    <location>
        <begin position="875"/>
        <end position="1097"/>
    </location>
</feature>
<gene>
    <name evidence="10" type="ORF">TanjilG_16607</name>
</gene>
<evidence type="ECO:0000313" key="11">
    <source>
        <dbReference type="Proteomes" id="UP000188354"/>
    </source>
</evidence>
<dbReference type="SUPFAM" id="SSF52540">
    <property type="entry name" value="P-loop containing nucleoside triphosphate hydrolases"/>
    <property type="match status" value="2"/>
</dbReference>
<dbReference type="SMART" id="SM00487">
    <property type="entry name" value="DEXDc"/>
    <property type="match status" value="1"/>
</dbReference>
<feature type="region of interest" description="Disordered" evidence="7">
    <location>
        <begin position="290"/>
        <end position="360"/>
    </location>
</feature>
<evidence type="ECO:0000313" key="10">
    <source>
        <dbReference type="EMBL" id="OIW07626.1"/>
    </source>
</evidence>
<keyword evidence="4" id="KW-0347">Helicase</keyword>
<dbReference type="InterPro" id="IPR049730">
    <property type="entry name" value="SNF2/RAD54-like_C"/>
</dbReference>
<proteinExistence type="predicted"/>
<dbReference type="Gramene" id="OIW07626">
    <property type="protein sequence ID" value="OIW07626"/>
    <property type="gene ID" value="TanjilG_16607"/>
</dbReference>
<dbReference type="InterPro" id="IPR014001">
    <property type="entry name" value="Helicase_ATP-bd"/>
</dbReference>
<dbReference type="STRING" id="3871.A0A1J7HMG2"/>
<keyword evidence="2" id="KW-0547">Nucleotide-binding</keyword>
<evidence type="ECO:0000256" key="1">
    <source>
        <dbReference type="ARBA" id="ARBA00004123"/>
    </source>
</evidence>
<dbReference type="KEGG" id="lang:109352969"/>
<dbReference type="Gene3D" id="3.40.50.300">
    <property type="entry name" value="P-loop containing nucleotide triphosphate hydrolases"/>
    <property type="match status" value="1"/>
</dbReference>
<dbReference type="InterPro" id="IPR000330">
    <property type="entry name" value="SNF2_N"/>
</dbReference>
<sequence>MDSTNSVANRTRSKKFSHMMKSFNAKAKHDFEFLGDESIFDGEVVGSVSSSIVKGRERNTSLKGEKVGIFEHDSVSLGRVKMVSLSGSNSYLSKKRNNNRLKGKRVAETKPSFVFMGRNYEEECDDFLYSSSKRMKGMFEEPEPVEVIEIDDSDNEMGFDDHCEKKEFDDVDCGFGKMASFSGSASSSFIPKEGERNHLKGKRVVKREPDFVFLGQDEEGCEFSSGTGCKGMRRMFEEELEPIDIIEIDDSDADDSVDEKGFEHCEKKSFEDVVDGDARVENCVPIHLDEVRNSEEENDGVSESVSGFDTDYISSSTENDESSDEDFRVDDDRETSSNENDSTSDDDDDDENESDRCRKRIRRNVSLDSLQKETIDSAMIFESSEHENKRGDNKDYEKTDASANECVDVDTQPPAFGQGGLPSKCFWEKAEEPVEKSEFKQELNMLWDEMDFEHKSEEVDSPVGNARADEAEQSRVNSTNLSKRFKYLDKREEHPNKSTDVVGNARADDTEQSRVNPNSLSKPYNKYLYKREEHPNKGVGVVDNARTNEAEQSRGKPTNLCEHDNSLHKGKEHPKKCSTVTSVSTSMKNEEKKGNSAKIFKMKKSEKETRDINESEKKNTNANVTDCVNIVGDKECQKVDGHKVERIPSKPKEMHLIELLAECFGKKHNSVKDYSNGLGVKHDDVRWRDTQPLPCGHGGLPLKCFWDKAEEPMEKSKEEELDMLWEELDFVLRSEEIDSKVGNSETDEAEPSRGSPASLCKHDIILDDENGMICRICHWISMDIKNIFPPFADENEFSRSRKITSPDGVNGLPFDGAEFVDASAGDKEAVWFHKEGTVWDLIPDIKKCFYPHQQEGLEFIWTNLAGTIDLQKLKNADPCSAGGCIISHAPGTGKTRLTIVFLQTYLELFPQCRPIIIAPASLLLTWEDEFRKWNVEIPFHNLNNLELSGKEQVDATKRVDLNRNSKPNKSGMRMVKLYSWFKEKSILGISYNLYEKLAGAEARADVKTGRQKTKIEKEKKYSCMKKKDTESTVMGKFLREIPDLLVLDEGHTPRNQSSYIWRVLSEIQTQKRIILSGTPFQNTFLELYNTLCLAKPTFPDTIPPELKKFCQSRLIQEKKAPKGLSWEATSSACTTRDPADERINQLKLLMDPFVHVHKGSILQKNLLGLRECVVTLKPGNFQKALLQSIECSQTTFGFDHKLALVSIHPSLFLRCPLSEKEESVVDRRQLEELELSPYEGVKTRFLVEFVRLCDALNEKVLVFSEFIDPLCMVIKQFESIFDWSEGKEVLYMHGKLGQKQRQTLIHSFNDANSKAKILLASSNACSEGINLTGASRVVLLNVLWNPSKERQAISRAYRIGQKKVVYTYHLITQESWAKYCKSQKKDWYSEKIFSDKITGSGQQGSSSVALDDKVLDQMIHHDKLKDMFGDCFVAGKERDFVET</sequence>
<feature type="domain" description="Helicase C-terminal" evidence="9">
    <location>
        <begin position="1248"/>
        <end position="1405"/>
    </location>
</feature>
<feature type="compositionally biased region" description="Acidic residues" evidence="7">
    <location>
        <begin position="342"/>
        <end position="353"/>
    </location>
</feature>
<evidence type="ECO:0000256" key="2">
    <source>
        <dbReference type="ARBA" id="ARBA00022741"/>
    </source>
</evidence>
<dbReference type="Proteomes" id="UP000188354">
    <property type="component" value="Chromosome LG07"/>
</dbReference>
<evidence type="ECO:0000256" key="4">
    <source>
        <dbReference type="ARBA" id="ARBA00022806"/>
    </source>
</evidence>
<dbReference type="PANTHER" id="PTHR45821">
    <property type="entry name" value="SNF2 DOMAIN-CONTAINING PROTEIN CLASSY 2-RELATED"/>
    <property type="match status" value="1"/>
</dbReference>
<dbReference type="InterPro" id="IPR001650">
    <property type="entry name" value="Helicase_C-like"/>
</dbReference>
<protein>
    <submittedName>
        <fullName evidence="10">Uncharacterized protein</fullName>
    </submittedName>
</protein>
<evidence type="ECO:0000256" key="5">
    <source>
        <dbReference type="ARBA" id="ARBA00022840"/>
    </source>
</evidence>
<keyword evidence="5" id="KW-0067">ATP-binding</keyword>
<dbReference type="OMA" id="RICHWIS"/>
<dbReference type="SMART" id="SM00490">
    <property type="entry name" value="HELICc"/>
    <property type="match status" value="1"/>
</dbReference>
<dbReference type="GO" id="GO:0005524">
    <property type="term" value="F:ATP binding"/>
    <property type="evidence" value="ECO:0007669"/>
    <property type="project" value="UniProtKB-KW"/>
</dbReference>
<evidence type="ECO:0000256" key="7">
    <source>
        <dbReference type="SAM" id="MobiDB-lite"/>
    </source>
</evidence>
<feature type="region of interest" description="Disordered" evidence="7">
    <location>
        <begin position="548"/>
        <end position="595"/>
    </location>
</feature>
<keyword evidence="3" id="KW-0378">Hydrolase</keyword>
<dbReference type="CDD" id="cd18793">
    <property type="entry name" value="SF2_C_SNF"/>
    <property type="match status" value="1"/>
</dbReference>
<dbReference type="PROSITE" id="PS51192">
    <property type="entry name" value="HELICASE_ATP_BIND_1"/>
    <property type="match status" value="1"/>
</dbReference>
<dbReference type="EMBL" id="CM007367">
    <property type="protein sequence ID" value="OIW07626.1"/>
    <property type="molecule type" value="Genomic_DNA"/>
</dbReference>
<keyword evidence="6" id="KW-0539">Nucleus</keyword>
<reference evidence="10 11" key="1">
    <citation type="journal article" date="2017" name="Plant Biotechnol. J.">
        <title>A comprehensive draft genome sequence for lupin (Lupinus angustifolius), an emerging health food: insights into plant-microbe interactions and legume evolution.</title>
        <authorList>
            <person name="Hane J.K."/>
            <person name="Ming Y."/>
            <person name="Kamphuis L.G."/>
            <person name="Nelson M.N."/>
            <person name="Garg G."/>
            <person name="Atkins C.A."/>
            <person name="Bayer P.E."/>
            <person name="Bravo A."/>
            <person name="Bringans S."/>
            <person name="Cannon S."/>
            <person name="Edwards D."/>
            <person name="Foley R."/>
            <person name="Gao L.L."/>
            <person name="Harrison M.J."/>
            <person name="Huang W."/>
            <person name="Hurgobin B."/>
            <person name="Li S."/>
            <person name="Liu C.W."/>
            <person name="McGrath A."/>
            <person name="Morahan G."/>
            <person name="Murray J."/>
            <person name="Weller J."/>
            <person name="Jian J."/>
            <person name="Singh K.B."/>
        </authorList>
    </citation>
    <scope>NUCLEOTIDE SEQUENCE [LARGE SCALE GENOMIC DNA]</scope>
    <source>
        <strain evidence="11">cv. Tanjil</strain>
        <tissue evidence="10">Whole plant</tissue>
    </source>
</reference>
<dbReference type="Pfam" id="PF00176">
    <property type="entry name" value="SNF2-rel_dom"/>
    <property type="match status" value="1"/>
</dbReference>
<accession>A0A1J7HMG2</accession>
<organism evidence="10 11">
    <name type="scientific">Lupinus angustifolius</name>
    <name type="common">Narrow-leaved blue lupine</name>
    <dbReference type="NCBI Taxonomy" id="3871"/>
    <lineage>
        <taxon>Eukaryota</taxon>
        <taxon>Viridiplantae</taxon>
        <taxon>Streptophyta</taxon>
        <taxon>Embryophyta</taxon>
        <taxon>Tracheophyta</taxon>
        <taxon>Spermatophyta</taxon>
        <taxon>Magnoliopsida</taxon>
        <taxon>eudicotyledons</taxon>
        <taxon>Gunneridae</taxon>
        <taxon>Pentapetalae</taxon>
        <taxon>rosids</taxon>
        <taxon>fabids</taxon>
        <taxon>Fabales</taxon>
        <taxon>Fabaceae</taxon>
        <taxon>Papilionoideae</taxon>
        <taxon>50 kb inversion clade</taxon>
        <taxon>genistoids sensu lato</taxon>
        <taxon>core genistoids</taxon>
        <taxon>Genisteae</taxon>
        <taxon>Lupinus</taxon>
    </lineage>
</organism>
<name>A0A1J7HMG2_LUPAN</name>
<dbReference type="Gene3D" id="3.40.50.10810">
    <property type="entry name" value="Tandem AAA-ATPase domain"/>
    <property type="match status" value="1"/>
</dbReference>
<feature type="compositionally biased region" description="Polar residues" evidence="7">
    <location>
        <begin position="513"/>
        <end position="522"/>
    </location>
</feature>
<comment type="subcellular location">
    <subcellularLocation>
        <location evidence="1">Nucleus</location>
    </subcellularLocation>
</comment>
<evidence type="ECO:0000256" key="6">
    <source>
        <dbReference type="ARBA" id="ARBA00023242"/>
    </source>
</evidence>
<dbReference type="PANTHER" id="PTHR45821:SF5">
    <property type="entry name" value="SNF2 DOMAIN-CONTAINING PROTEIN CLASSY 4"/>
    <property type="match status" value="1"/>
</dbReference>
<dbReference type="InterPro" id="IPR038718">
    <property type="entry name" value="SNF2-like_sf"/>
</dbReference>
<dbReference type="InterPro" id="IPR044567">
    <property type="entry name" value="CLSY/DRD1"/>
</dbReference>
<evidence type="ECO:0000259" key="8">
    <source>
        <dbReference type="PROSITE" id="PS51192"/>
    </source>
</evidence>
<dbReference type="OrthoDB" id="2020972at2759"/>
<dbReference type="PROSITE" id="PS51194">
    <property type="entry name" value="HELICASE_CTER"/>
    <property type="match status" value="1"/>
</dbReference>
<dbReference type="InterPro" id="IPR027417">
    <property type="entry name" value="P-loop_NTPase"/>
</dbReference>